<sequence>MNFNLGSLLVIVAHYCYGYEKSFFFSQPLG</sequence>
<name>A0A1I4LJN6_9PROT</name>
<accession>A0A1I4LJN6</accession>
<dbReference type="EMBL" id="FOUF01000002">
    <property type="protein sequence ID" value="SFL91066.1"/>
    <property type="molecule type" value="Genomic_DNA"/>
</dbReference>
<dbReference type="AlphaFoldDB" id="A0A1I4LJN6"/>
<proteinExistence type="predicted"/>
<protein>
    <submittedName>
        <fullName evidence="1">Uncharacterized protein</fullName>
    </submittedName>
</protein>
<gene>
    <name evidence="1" type="ORF">SAMN05421880_102100</name>
</gene>
<organism evidence="1 2">
    <name type="scientific">Nitrosomonas nitrosa</name>
    <dbReference type="NCBI Taxonomy" id="52442"/>
    <lineage>
        <taxon>Bacteria</taxon>
        <taxon>Pseudomonadati</taxon>
        <taxon>Pseudomonadota</taxon>
        <taxon>Betaproteobacteria</taxon>
        <taxon>Nitrosomonadales</taxon>
        <taxon>Nitrosomonadaceae</taxon>
        <taxon>Nitrosomonas</taxon>
    </lineage>
</organism>
<evidence type="ECO:0000313" key="1">
    <source>
        <dbReference type="EMBL" id="SFL91066.1"/>
    </source>
</evidence>
<dbReference type="Proteomes" id="UP000199561">
    <property type="component" value="Unassembled WGS sequence"/>
</dbReference>
<keyword evidence="2" id="KW-1185">Reference proteome</keyword>
<evidence type="ECO:0000313" key="2">
    <source>
        <dbReference type="Proteomes" id="UP000199561"/>
    </source>
</evidence>
<reference evidence="1 2" key="1">
    <citation type="submission" date="2016-10" db="EMBL/GenBank/DDBJ databases">
        <authorList>
            <person name="de Groot N.N."/>
        </authorList>
    </citation>
    <scope>NUCLEOTIDE SEQUENCE [LARGE SCALE GENOMIC DNA]</scope>
    <source>
        <strain evidence="1 2">Nm146</strain>
    </source>
</reference>